<name>A0AA41JHN9_9BURK</name>
<dbReference type="EMBL" id="JAGSVG010000003">
    <property type="protein sequence ID" value="MBR8128198.1"/>
    <property type="molecule type" value="Genomic_DNA"/>
</dbReference>
<dbReference type="PANTHER" id="PTHR47245">
    <property type="entry name" value="PEPTIDYLPROLYL ISOMERASE"/>
    <property type="match status" value="1"/>
</dbReference>
<proteinExistence type="inferred from homology"/>
<evidence type="ECO:0000256" key="1">
    <source>
        <dbReference type="ARBA" id="ARBA00000971"/>
    </source>
</evidence>
<comment type="catalytic activity">
    <reaction evidence="1">
        <text>[protein]-peptidylproline (omega=180) = [protein]-peptidylproline (omega=0)</text>
        <dbReference type="Rhea" id="RHEA:16237"/>
        <dbReference type="Rhea" id="RHEA-COMP:10747"/>
        <dbReference type="Rhea" id="RHEA-COMP:10748"/>
        <dbReference type="ChEBI" id="CHEBI:83833"/>
        <dbReference type="ChEBI" id="CHEBI:83834"/>
        <dbReference type="EC" id="5.2.1.8"/>
    </reaction>
</comment>
<dbReference type="EC" id="5.2.1.8" evidence="3"/>
<evidence type="ECO:0000256" key="5">
    <source>
        <dbReference type="SAM" id="SignalP"/>
    </source>
</evidence>
<dbReference type="InterPro" id="IPR000297">
    <property type="entry name" value="PPIase_PpiC"/>
</dbReference>
<dbReference type="Proteomes" id="UP000682266">
    <property type="component" value="Unassembled WGS sequence"/>
</dbReference>
<dbReference type="GO" id="GO:0003755">
    <property type="term" value="F:peptidyl-prolyl cis-trans isomerase activity"/>
    <property type="evidence" value="ECO:0007669"/>
    <property type="project" value="UniProtKB-KW"/>
</dbReference>
<protein>
    <recommendedName>
        <fullName evidence="3">peptidylprolyl isomerase</fullName>
        <ecNumber evidence="3">5.2.1.8</ecNumber>
    </recommendedName>
</protein>
<evidence type="ECO:0000313" key="8">
    <source>
        <dbReference type="Proteomes" id="UP000682266"/>
    </source>
</evidence>
<dbReference type="Pfam" id="PF13145">
    <property type="entry name" value="Rotamase_2"/>
    <property type="match status" value="1"/>
</dbReference>
<dbReference type="InterPro" id="IPR050245">
    <property type="entry name" value="PrsA_foldase"/>
</dbReference>
<evidence type="ECO:0000313" key="7">
    <source>
        <dbReference type="EMBL" id="MBR8128198.1"/>
    </source>
</evidence>
<evidence type="ECO:0000259" key="6">
    <source>
        <dbReference type="Pfam" id="PF13145"/>
    </source>
</evidence>
<gene>
    <name evidence="7" type="ORF">KDW93_04185</name>
</gene>
<feature type="signal peptide" evidence="5">
    <location>
        <begin position="1"/>
        <end position="29"/>
    </location>
</feature>
<dbReference type="Gene3D" id="3.10.50.40">
    <property type="match status" value="1"/>
</dbReference>
<dbReference type="PANTHER" id="PTHR47245:SF2">
    <property type="entry name" value="PEPTIDYL-PROLYL CIS-TRANS ISOMERASE HP_0175-RELATED"/>
    <property type="match status" value="1"/>
</dbReference>
<dbReference type="SUPFAM" id="SSF109998">
    <property type="entry name" value="Triger factor/SurA peptide-binding domain-like"/>
    <property type="match status" value="1"/>
</dbReference>
<evidence type="ECO:0000256" key="4">
    <source>
        <dbReference type="ARBA" id="ARBA00023110"/>
    </source>
</evidence>
<feature type="domain" description="PpiC" evidence="6">
    <location>
        <begin position="114"/>
        <end position="238"/>
    </location>
</feature>
<evidence type="ECO:0000256" key="2">
    <source>
        <dbReference type="ARBA" id="ARBA00007656"/>
    </source>
</evidence>
<evidence type="ECO:0000256" key="3">
    <source>
        <dbReference type="ARBA" id="ARBA00013194"/>
    </source>
</evidence>
<dbReference type="InterPro" id="IPR046357">
    <property type="entry name" value="PPIase_dom_sf"/>
</dbReference>
<comment type="similarity">
    <text evidence="2">Belongs to the PpiC/parvulin rotamase family.</text>
</comment>
<comment type="caution">
    <text evidence="7">The sequence shown here is derived from an EMBL/GenBank/DDBJ whole genome shotgun (WGS) entry which is preliminary data.</text>
</comment>
<reference evidence="7" key="1">
    <citation type="submission" date="2021-04" db="EMBL/GenBank/DDBJ databases">
        <title>A collection of bacterial strains from the Burkholderia cepacia Research Laboratory and Repository.</title>
        <authorList>
            <person name="Lipuma J."/>
            <person name="Spilker T."/>
        </authorList>
    </citation>
    <scope>NUCLEOTIDE SEQUENCE</scope>
    <source>
        <strain evidence="7">AU36012</strain>
    </source>
</reference>
<dbReference type="SUPFAM" id="SSF54534">
    <property type="entry name" value="FKBP-like"/>
    <property type="match status" value="1"/>
</dbReference>
<dbReference type="InterPro" id="IPR027304">
    <property type="entry name" value="Trigger_fact/SurA_dom_sf"/>
</dbReference>
<organism evidence="7 8">
    <name type="scientific">Burkholderia ambifaria</name>
    <dbReference type="NCBI Taxonomy" id="152480"/>
    <lineage>
        <taxon>Bacteria</taxon>
        <taxon>Pseudomonadati</taxon>
        <taxon>Pseudomonadota</taxon>
        <taxon>Betaproteobacteria</taxon>
        <taxon>Burkholderiales</taxon>
        <taxon>Burkholderiaceae</taxon>
        <taxon>Burkholderia</taxon>
        <taxon>Burkholderia cepacia complex</taxon>
    </lineage>
</organism>
<keyword evidence="7" id="KW-0413">Isomerase</keyword>
<dbReference type="AlphaFoldDB" id="A0AA41JHN9"/>
<accession>A0AA41JHN9</accession>
<keyword evidence="5" id="KW-0732">Signal</keyword>
<sequence>MRSIRTPRVPGWVALAMMAATLHAPAASAASDDVVATVNGVALHRVELDEAMTGRPESARGEVLQGLVARELLRQAAARDGLGNAQPVRAAMQKAKVDTENRLYVARHLPMQPVTDDEVRQRYNEIVSQLGPYQYKVSQMSFADEPTARFALALVEKGESFANVATRSHASDAQTGWISFKQPVKDGQTLGLPLPFAQALATMQPGQFTNAPLHVGDRFIVARLDERRDTVIPSYTQASAAMRKAMESKRNGDAFVTFIGQLARKAEIRPAQVLRSASQ</sequence>
<feature type="chain" id="PRO_5041429622" description="peptidylprolyl isomerase" evidence="5">
    <location>
        <begin position="30"/>
        <end position="279"/>
    </location>
</feature>
<keyword evidence="4" id="KW-0697">Rotamase</keyword>
<dbReference type="Gene3D" id="1.10.8.1040">
    <property type="match status" value="1"/>
</dbReference>